<dbReference type="AlphaFoldDB" id="A0A0F9LHA6"/>
<dbReference type="EMBL" id="LAZR01007242">
    <property type="protein sequence ID" value="KKM86531.1"/>
    <property type="molecule type" value="Genomic_DNA"/>
</dbReference>
<sequence>MVHKTHLKPHKRRKAVAQATPTFQTLVDRYNSGLTSRKEITRHVEAGLSVKSSGEIKKSFEALKSIALKEGWIKSE</sequence>
<evidence type="ECO:0000313" key="1">
    <source>
        <dbReference type="EMBL" id="KKM86531.1"/>
    </source>
</evidence>
<proteinExistence type="predicted"/>
<organism evidence="1">
    <name type="scientific">marine sediment metagenome</name>
    <dbReference type="NCBI Taxonomy" id="412755"/>
    <lineage>
        <taxon>unclassified sequences</taxon>
        <taxon>metagenomes</taxon>
        <taxon>ecological metagenomes</taxon>
    </lineage>
</organism>
<comment type="caution">
    <text evidence="1">The sequence shown here is derived from an EMBL/GenBank/DDBJ whole genome shotgun (WGS) entry which is preliminary data.</text>
</comment>
<gene>
    <name evidence="1" type="ORF">LCGC14_1278080</name>
</gene>
<protein>
    <submittedName>
        <fullName evidence="1">Uncharacterized protein</fullName>
    </submittedName>
</protein>
<accession>A0A0F9LHA6</accession>
<reference evidence="1" key="1">
    <citation type="journal article" date="2015" name="Nature">
        <title>Complex archaea that bridge the gap between prokaryotes and eukaryotes.</title>
        <authorList>
            <person name="Spang A."/>
            <person name="Saw J.H."/>
            <person name="Jorgensen S.L."/>
            <person name="Zaremba-Niedzwiedzka K."/>
            <person name="Martijn J."/>
            <person name="Lind A.E."/>
            <person name="van Eijk R."/>
            <person name="Schleper C."/>
            <person name="Guy L."/>
            <person name="Ettema T.J."/>
        </authorList>
    </citation>
    <scope>NUCLEOTIDE SEQUENCE</scope>
</reference>
<name>A0A0F9LHA6_9ZZZZ</name>